<gene>
    <name evidence="1" type="ORF">MVEN_01465800</name>
</gene>
<organism evidence="1 2">
    <name type="scientific">Mycena venus</name>
    <dbReference type="NCBI Taxonomy" id="2733690"/>
    <lineage>
        <taxon>Eukaryota</taxon>
        <taxon>Fungi</taxon>
        <taxon>Dikarya</taxon>
        <taxon>Basidiomycota</taxon>
        <taxon>Agaricomycotina</taxon>
        <taxon>Agaricomycetes</taxon>
        <taxon>Agaricomycetidae</taxon>
        <taxon>Agaricales</taxon>
        <taxon>Marasmiineae</taxon>
        <taxon>Mycenaceae</taxon>
        <taxon>Mycena</taxon>
    </lineage>
</organism>
<accession>A0A8H6XV37</accession>
<evidence type="ECO:0000313" key="1">
    <source>
        <dbReference type="EMBL" id="KAF7347116.1"/>
    </source>
</evidence>
<dbReference type="AlphaFoldDB" id="A0A8H6XV37"/>
<dbReference type="Gene3D" id="3.80.10.10">
    <property type="entry name" value="Ribonuclease Inhibitor"/>
    <property type="match status" value="1"/>
</dbReference>
<dbReference type="EMBL" id="JACAZI010000012">
    <property type="protein sequence ID" value="KAF7347116.1"/>
    <property type="molecule type" value="Genomic_DNA"/>
</dbReference>
<name>A0A8H6XV37_9AGAR</name>
<evidence type="ECO:0008006" key="3">
    <source>
        <dbReference type="Google" id="ProtNLM"/>
    </source>
</evidence>
<dbReference type="PANTHER" id="PTHR38926">
    <property type="entry name" value="F-BOX DOMAIN CONTAINING PROTEIN, EXPRESSED"/>
    <property type="match status" value="1"/>
</dbReference>
<dbReference type="PANTHER" id="PTHR38926:SF5">
    <property type="entry name" value="F-BOX AND LEUCINE-RICH REPEAT PROTEIN 6"/>
    <property type="match status" value="1"/>
</dbReference>
<dbReference type="InterPro" id="IPR032675">
    <property type="entry name" value="LRR_dom_sf"/>
</dbReference>
<comment type="caution">
    <text evidence="1">The sequence shown here is derived from an EMBL/GenBank/DDBJ whole genome shotgun (WGS) entry which is preliminary data.</text>
</comment>
<protein>
    <recommendedName>
        <fullName evidence="3">F-box domain-containing protein</fullName>
    </recommendedName>
</protein>
<evidence type="ECO:0000313" key="2">
    <source>
        <dbReference type="Proteomes" id="UP000620124"/>
    </source>
</evidence>
<reference evidence="1" key="1">
    <citation type="submission" date="2020-05" db="EMBL/GenBank/DDBJ databases">
        <title>Mycena genomes resolve the evolution of fungal bioluminescence.</title>
        <authorList>
            <person name="Tsai I.J."/>
        </authorList>
    </citation>
    <scope>NUCLEOTIDE SEQUENCE</scope>
    <source>
        <strain evidence="1">CCC161011</strain>
    </source>
</reference>
<dbReference type="Proteomes" id="UP000620124">
    <property type="component" value="Unassembled WGS sequence"/>
</dbReference>
<dbReference type="OrthoDB" id="2269034at2759"/>
<proteinExistence type="predicted"/>
<sequence length="982" mass="110909">MQHNYYTPTYNNYNYDWEQPLPLFTDHPGSTHPLPRAPTQPAGQFYNFHFPDTMTGPPARDSFVFVTPQSSGQLPDVIGLPPFLLERKIRLNDFPLDILLEIFLEFTSDKPSRPSVNSGPLLLIQICRLWRGVGLETTKLWDSLSVTTSSDGQGLHPHLDLVQLWLSRSGARPLSLSLRVPERRWQVDHTPINLTPVLRLFKAHCQRWKALEISTSVSPAWKDIGICDAPLLERLTLAWGGHTFEDEDDWSPDPPRQKITIVAGTRLQQVQWGVFDDRSVRTLRIQWSALTEVRLMGDLDAHRGVEHVRLEDAMYVLANCPRLRLCDMRNIAAAESVITESPARLAHLKTLTLDGPAAPVAHILSALIAPILETVALTVADYPGAAFTAFVTRSQCALLSLTLHCMHMNEEHLEACLRLLSDSLETLQIYNTQGFRRAPRFGFAVTARHLALLTEEHLCPRLTHLTLDRCLTVADGLLAGLMESRWRVSPESESTIVRLRKIEIAFPGPDDLKDHPIDVKCADELQKEGLELSLSPSPIRFSPLPPETTTEIFKQCMNDMVTVARDQWLGPQVLASVCRAWRHIAINLHSMWSNIHVPNIYDHNTEKLLRWWLPRVGGHPLKLAVPDFLFQVFGSYSMQWSTMCCWLDSANLGLIHDIRGRIPLLRKLQITLSHQSIADPITVFSEAPNLREVELSTSLPGFVSALITLPWTQLTHLTCWNQDTAESVRLLSLTPLLESFSVFQVEFRTPTLRVPPAPVVLTHLHTLKLRGGSLPLLDYLILPSLSSLTLAVEQYSHPALLPFLAQPASSSLRSISFFTLYPLNWQYVVSALEVSPSVNEVSISIRARGWNSQLYSKIRTEPSFLPNLQTLSIETQEPWTGELVDEMSQMLAARWYCGYESTGPTPVRLNSFQHVFHRKPDKFDPLDGPQLERCTNTVRTLIKEGCKIQIEGLDCIYSDSNTYRNPSYTLADVYSPSRPTRP</sequence>
<keyword evidence="2" id="KW-1185">Reference proteome</keyword>